<dbReference type="EMBL" id="LT598483">
    <property type="protein sequence ID" value="SCU77350.1"/>
    <property type="molecule type" value="Genomic_DNA"/>
</dbReference>
<dbReference type="OrthoDB" id="5982228at2759"/>
<gene>
    <name evidence="6" type="ORF">LAME_0A00804G</name>
</gene>
<dbReference type="InterPro" id="IPR002293">
    <property type="entry name" value="AA/rel_permease1"/>
</dbReference>
<feature type="transmembrane region" description="Helical" evidence="5">
    <location>
        <begin position="352"/>
        <end position="371"/>
    </location>
</feature>
<evidence type="ECO:0000256" key="4">
    <source>
        <dbReference type="ARBA" id="ARBA00023136"/>
    </source>
</evidence>
<feature type="transmembrane region" description="Helical" evidence="5">
    <location>
        <begin position="397"/>
        <end position="418"/>
    </location>
</feature>
<name>A0A1G4ILB4_9SACH</name>
<dbReference type="PANTHER" id="PTHR11785">
    <property type="entry name" value="AMINO ACID TRANSPORTER"/>
    <property type="match status" value="1"/>
</dbReference>
<evidence type="ECO:0000313" key="6">
    <source>
        <dbReference type="EMBL" id="SCU77350.1"/>
    </source>
</evidence>
<sequence>MVLANQNSTLLKKFPDSERGEETFAEDSLTYGSVSSLRSDDLEFLSLDLGFHNEVPQGRHLGVFSTVVLFVSRIIGSGIFAAPSSIFVGCGGNPILFFGIWFFAAAMAFAGLYLFLEFGSLLPRSGGRKNFLEAVYTKPAKMMSVTFTTYTVLMGMAVSNAIVFGKYVLYGLGFDEDFVNKNSAACNYVGAVLVICISFIHGYSVKGGILVQNFLGALKLLFALIISLTGIYAVCFYKPAEYSSQIATTQLPSLLQSQDVVTVSSVTTAFIQAFFCFAGWDTVHTVASEIKNPVRTLKIAGPLSLGACLLCYLSVNVAYLKVFTYEEFKAAGPLAGSILFTRLLGENVGRKLITLGIALSAASNLFVVVYSTSRMSQECFREGFLPFSKIMASNRPWGAPLSSSLLCAALTCFWLILLPSSGAAYSYLVALEGYSNQLIILLVAVGLFIYRKRNPDVIAEIRANSLGVGALIVLSTYLLIGPFIGDQHEATVSHLPPYPVAALLIMTTCLGFWFMKFIVFPKLLGYELKRKVHMMEDSLVSVEWYKEYAF</sequence>
<accession>A0A1G4ILB4</accession>
<feature type="transmembrane region" description="Helical" evidence="5">
    <location>
        <begin position="461"/>
        <end position="480"/>
    </location>
</feature>
<keyword evidence="3 5" id="KW-1133">Transmembrane helix</keyword>
<dbReference type="GO" id="GO:0015179">
    <property type="term" value="F:L-amino acid transmembrane transporter activity"/>
    <property type="evidence" value="ECO:0007669"/>
    <property type="project" value="TreeGrafter"/>
</dbReference>
<evidence type="ECO:0000313" key="7">
    <source>
        <dbReference type="Proteomes" id="UP000191144"/>
    </source>
</evidence>
<comment type="subcellular location">
    <subcellularLocation>
        <location evidence="1">Membrane</location>
        <topology evidence="1">Multi-pass membrane protein</topology>
    </subcellularLocation>
</comment>
<feature type="transmembrane region" description="Helical" evidence="5">
    <location>
        <begin position="424"/>
        <end position="449"/>
    </location>
</feature>
<reference evidence="7" key="1">
    <citation type="submission" date="2016-03" db="EMBL/GenBank/DDBJ databases">
        <authorList>
            <person name="Devillers Hugo."/>
        </authorList>
    </citation>
    <scope>NUCLEOTIDE SEQUENCE [LARGE SCALE GENOMIC DNA]</scope>
</reference>
<feature type="transmembrane region" description="Helical" evidence="5">
    <location>
        <begin position="147"/>
        <end position="168"/>
    </location>
</feature>
<keyword evidence="7" id="KW-1185">Reference proteome</keyword>
<dbReference type="AlphaFoldDB" id="A0A1G4ILB4"/>
<dbReference type="Pfam" id="PF13520">
    <property type="entry name" value="AA_permease_2"/>
    <property type="match status" value="1"/>
</dbReference>
<keyword evidence="4 5" id="KW-0472">Membrane</keyword>
<feature type="transmembrane region" description="Helical" evidence="5">
    <location>
        <begin position="217"/>
        <end position="240"/>
    </location>
</feature>
<evidence type="ECO:0000256" key="1">
    <source>
        <dbReference type="ARBA" id="ARBA00004141"/>
    </source>
</evidence>
<feature type="transmembrane region" description="Helical" evidence="5">
    <location>
        <begin position="299"/>
        <end position="319"/>
    </location>
</feature>
<dbReference type="Proteomes" id="UP000191144">
    <property type="component" value="Chromosome A"/>
</dbReference>
<feature type="transmembrane region" description="Helical" evidence="5">
    <location>
        <begin position="188"/>
        <end position="205"/>
    </location>
</feature>
<evidence type="ECO:0000256" key="5">
    <source>
        <dbReference type="SAM" id="Phobius"/>
    </source>
</evidence>
<dbReference type="PIRSF" id="PIRSF006060">
    <property type="entry name" value="AA_transporter"/>
    <property type="match status" value="1"/>
</dbReference>
<dbReference type="PANTHER" id="PTHR11785:SF382">
    <property type="entry name" value="LOW-AFFINITY METHIONINE PERMEASE"/>
    <property type="match status" value="1"/>
</dbReference>
<evidence type="ECO:0000256" key="3">
    <source>
        <dbReference type="ARBA" id="ARBA00022989"/>
    </source>
</evidence>
<evidence type="ECO:0000256" key="2">
    <source>
        <dbReference type="ARBA" id="ARBA00022692"/>
    </source>
</evidence>
<dbReference type="GO" id="GO:0016020">
    <property type="term" value="C:membrane"/>
    <property type="evidence" value="ECO:0007669"/>
    <property type="project" value="UniProtKB-SubCell"/>
</dbReference>
<protein>
    <submittedName>
        <fullName evidence="6">LAME_0A00804g1_1</fullName>
    </submittedName>
</protein>
<feature type="transmembrane region" description="Helical" evidence="5">
    <location>
        <begin position="500"/>
        <end position="524"/>
    </location>
</feature>
<proteinExistence type="predicted"/>
<organism evidence="6 7">
    <name type="scientific">Lachancea meyersii CBS 8951</name>
    <dbReference type="NCBI Taxonomy" id="1266667"/>
    <lineage>
        <taxon>Eukaryota</taxon>
        <taxon>Fungi</taxon>
        <taxon>Dikarya</taxon>
        <taxon>Ascomycota</taxon>
        <taxon>Saccharomycotina</taxon>
        <taxon>Saccharomycetes</taxon>
        <taxon>Saccharomycetales</taxon>
        <taxon>Saccharomycetaceae</taxon>
        <taxon>Lachancea</taxon>
    </lineage>
</organism>
<keyword evidence="2 5" id="KW-0812">Transmembrane</keyword>
<dbReference type="Gene3D" id="1.20.1740.10">
    <property type="entry name" value="Amino acid/polyamine transporter I"/>
    <property type="match status" value="1"/>
</dbReference>
<feature type="transmembrane region" description="Helical" evidence="5">
    <location>
        <begin position="61"/>
        <end position="83"/>
    </location>
</feature>
<dbReference type="InterPro" id="IPR050598">
    <property type="entry name" value="AminoAcid_Transporter"/>
</dbReference>
<feature type="transmembrane region" description="Helical" evidence="5">
    <location>
        <begin position="95"/>
        <end position="116"/>
    </location>
</feature>